<keyword evidence="2" id="KW-0813">Transport</keyword>
<evidence type="ECO:0000259" key="6">
    <source>
        <dbReference type="PROSITE" id="PS50903"/>
    </source>
</evidence>
<accession>A0A1G7RGP6</accession>
<dbReference type="GO" id="GO:0009055">
    <property type="term" value="F:electron transfer activity"/>
    <property type="evidence" value="ECO:0007669"/>
    <property type="project" value="TreeGrafter"/>
</dbReference>
<dbReference type="CDD" id="cd00730">
    <property type="entry name" value="rubredoxin"/>
    <property type="match status" value="1"/>
</dbReference>
<dbReference type="PROSITE" id="PS50903">
    <property type="entry name" value="RUBREDOXIN_LIKE"/>
    <property type="match status" value="1"/>
</dbReference>
<keyword evidence="4" id="KW-0249">Electron transport</keyword>
<name>A0A1G7RGP6_CHIFI</name>
<dbReference type="PANTHER" id="PTHR47627:SF1">
    <property type="entry name" value="RUBREDOXIN-1-RELATED"/>
    <property type="match status" value="1"/>
</dbReference>
<organism evidence="7 8">
    <name type="scientific">Chitinophaga filiformis</name>
    <name type="common">Myxococcus filiformis</name>
    <name type="synonym">Flexibacter filiformis</name>
    <dbReference type="NCBI Taxonomy" id="104663"/>
    <lineage>
        <taxon>Bacteria</taxon>
        <taxon>Pseudomonadati</taxon>
        <taxon>Bacteroidota</taxon>
        <taxon>Chitinophagia</taxon>
        <taxon>Chitinophagales</taxon>
        <taxon>Chitinophagaceae</taxon>
        <taxon>Chitinophaga</taxon>
    </lineage>
</organism>
<sequence length="493" mass="56279">MIRHTQTVSINFTGGIVSPGQLLTILDIAAAARVTQVKFGLRQQLLIEVPGKYRDQFEEDCARQQIVFHAYGIAPNITSSYPAAGIFISDSWLSEGIYKDVFALFDYTPALKVNICDSKQTFTPFFSGHINWIAAGAAHYWHLFIRFPKSSRLFAWPELVYTNNIGQLSQCIESIVYQRPSISNDELYTLVKSKLEYTCRPVTTELELPPFHLPYYEGFNRHENHYWLGIYRRDEEFPLAFLQNVCRICLETRTGQLYATSWKSLIIRNIAPEHRRLWDYILGKYGINVRHAANELNWHVEDNSEDALIIKRHIIRHFDNADVRTYGLCFSIRINPGNNCFGSIVINRQESVNKSRLKGHQRFDILYTQDFNPNSGTLLPYRTGVAKEHLGPYITSLCREFYENSAVTDPLQNYVAGQQTVISTTQPEKEVHQCSRCLTVYDESIGDPSQGIVPGTSFHELPEQYCCSLCEAPLSDFTPVTATSLGWLAGTQD</sequence>
<dbReference type="PANTHER" id="PTHR47627">
    <property type="entry name" value="RUBREDOXIN"/>
    <property type="match status" value="1"/>
</dbReference>
<dbReference type="InterPro" id="IPR024935">
    <property type="entry name" value="Rubredoxin_dom"/>
</dbReference>
<dbReference type="SUPFAM" id="SSF57802">
    <property type="entry name" value="Rubredoxin-like"/>
    <property type="match status" value="1"/>
</dbReference>
<dbReference type="EMBL" id="FNBN01000003">
    <property type="protein sequence ID" value="SDG09932.1"/>
    <property type="molecule type" value="Genomic_DNA"/>
</dbReference>
<gene>
    <name evidence="7" type="ORF">SAMN04488121_103459</name>
</gene>
<dbReference type="GO" id="GO:0005506">
    <property type="term" value="F:iron ion binding"/>
    <property type="evidence" value="ECO:0007669"/>
    <property type="project" value="InterPro"/>
</dbReference>
<evidence type="ECO:0000256" key="5">
    <source>
        <dbReference type="ARBA" id="ARBA00023004"/>
    </source>
</evidence>
<dbReference type="Gene3D" id="2.20.28.10">
    <property type="match status" value="1"/>
</dbReference>
<keyword evidence="3" id="KW-0479">Metal-binding</keyword>
<dbReference type="InterPro" id="IPR050526">
    <property type="entry name" value="Rubredoxin_ET"/>
</dbReference>
<evidence type="ECO:0000256" key="3">
    <source>
        <dbReference type="ARBA" id="ARBA00022723"/>
    </source>
</evidence>
<dbReference type="RefSeq" id="WP_089833017.1">
    <property type="nucleotide sequence ID" value="NZ_FNBN01000003.1"/>
</dbReference>
<evidence type="ECO:0000313" key="8">
    <source>
        <dbReference type="Proteomes" id="UP000199045"/>
    </source>
</evidence>
<dbReference type="InterPro" id="IPR024934">
    <property type="entry name" value="Rubredoxin-like_dom"/>
</dbReference>
<keyword evidence="5" id="KW-0408">Iron</keyword>
<dbReference type="AlphaFoldDB" id="A0A1G7RGP6"/>
<evidence type="ECO:0000256" key="4">
    <source>
        <dbReference type="ARBA" id="ARBA00022982"/>
    </source>
</evidence>
<feature type="domain" description="Rubredoxin-like" evidence="6">
    <location>
        <begin position="429"/>
        <end position="480"/>
    </location>
</feature>
<dbReference type="OrthoDB" id="9758182at2"/>
<dbReference type="GO" id="GO:0043448">
    <property type="term" value="P:alkane catabolic process"/>
    <property type="evidence" value="ECO:0007669"/>
    <property type="project" value="TreeGrafter"/>
</dbReference>
<protein>
    <submittedName>
        <fullName evidence="7">Rubredoxin</fullName>
    </submittedName>
</protein>
<dbReference type="Pfam" id="PF00301">
    <property type="entry name" value="Rubredoxin"/>
    <property type="match status" value="1"/>
</dbReference>
<evidence type="ECO:0000256" key="1">
    <source>
        <dbReference type="ARBA" id="ARBA00001965"/>
    </source>
</evidence>
<reference evidence="7 8" key="1">
    <citation type="submission" date="2016-10" db="EMBL/GenBank/DDBJ databases">
        <authorList>
            <person name="de Groot N.N."/>
        </authorList>
    </citation>
    <scope>NUCLEOTIDE SEQUENCE [LARGE SCALE GENOMIC DNA]</scope>
    <source>
        <strain evidence="7 8">DSM 527</strain>
    </source>
</reference>
<dbReference type="STRING" id="104663.SAMN04488121_103459"/>
<dbReference type="Proteomes" id="UP000199045">
    <property type="component" value="Unassembled WGS sequence"/>
</dbReference>
<evidence type="ECO:0000256" key="2">
    <source>
        <dbReference type="ARBA" id="ARBA00022448"/>
    </source>
</evidence>
<comment type="cofactor">
    <cofactor evidence="1">
        <name>Fe(3+)</name>
        <dbReference type="ChEBI" id="CHEBI:29034"/>
    </cofactor>
</comment>
<evidence type="ECO:0000313" key="7">
    <source>
        <dbReference type="EMBL" id="SDG09932.1"/>
    </source>
</evidence>
<proteinExistence type="predicted"/>